<dbReference type="InterPro" id="IPR028127">
    <property type="entry name" value="Ripply_fam"/>
</dbReference>
<keyword evidence="4" id="KW-0805">Transcription regulation</keyword>
<dbReference type="GO" id="GO:0009880">
    <property type="term" value="P:embryonic pattern specification"/>
    <property type="evidence" value="ECO:0007669"/>
    <property type="project" value="TreeGrafter"/>
</dbReference>
<evidence type="ECO:0000256" key="7">
    <source>
        <dbReference type="ARBA" id="ARBA00040827"/>
    </source>
</evidence>
<evidence type="ECO:0000256" key="5">
    <source>
        <dbReference type="ARBA" id="ARBA00023163"/>
    </source>
</evidence>
<evidence type="ECO:0000256" key="6">
    <source>
        <dbReference type="ARBA" id="ARBA00023242"/>
    </source>
</evidence>
<dbReference type="PANTHER" id="PTHR16770:SF4">
    <property type="entry name" value="PROTEIN RIPPLY3"/>
    <property type="match status" value="1"/>
</dbReference>
<feature type="non-terminal residue" evidence="8">
    <location>
        <position position="58"/>
    </location>
</feature>
<dbReference type="GO" id="GO:0005634">
    <property type="term" value="C:nucleus"/>
    <property type="evidence" value="ECO:0007669"/>
    <property type="project" value="UniProtKB-SubCell"/>
</dbReference>
<evidence type="ECO:0000256" key="1">
    <source>
        <dbReference type="ARBA" id="ARBA00004123"/>
    </source>
</evidence>
<sequence>SKGALGFQHPVRLYLPKSKSQKFLNNLGEKVLASFPVQATIHFYNDDDDDANTEEEEE</sequence>
<proteinExistence type="inferred from homology"/>
<comment type="caution">
    <text evidence="8">The sequence shown here is derived from an EMBL/GenBank/DDBJ whole genome shotgun (WGS) entry which is preliminary data.</text>
</comment>
<dbReference type="Proteomes" id="UP000591535">
    <property type="component" value="Unassembled WGS sequence"/>
</dbReference>
<evidence type="ECO:0000256" key="3">
    <source>
        <dbReference type="ARBA" id="ARBA00022473"/>
    </source>
</evidence>
<dbReference type="Pfam" id="PF14998">
    <property type="entry name" value="Ripply"/>
    <property type="match status" value="1"/>
</dbReference>
<reference evidence="8 9" key="1">
    <citation type="submission" date="2019-09" db="EMBL/GenBank/DDBJ databases">
        <title>Bird 10,000 Genomes (B10K) Project - Family phase.</title>
        <authorList>
            <person name="Zhang G."/>
        </authorList>
    </citation>
    <scope>NUCLEOTIDE SEQUENCE [LARGE SCALE GENOMIC DNA]</scope>
    <source>
        <strain evidence="8">B10K-DU-001-02</strain>
        <tissue evidence="8">Muscle</tissue>
    </source>
</reference>
<dbReference type="PANTHER" id="PTHR16770">
    <property type="entry name" value="PROTEIN RIPPLY-LIKE"/>
    <property type="match status" value="1"/>
</dbReference>
<comment type="similarity">
    <text evidence="2">Belongs to the ripply family.</text>
</comment>
<evidence type="ECO:0000313" key="8">
    <source>
        <dbReference type="EMBL" id="NXG18326.1"/>
    </source>
</evidence>
<keyword evidence="6" id="KW-0539">Nucleus</keyword>
<dbReference type="AlphaFoldDB" id="A0A7K8ZRB0"/>
<gene>
    <name evidence="8" type="primary">Ripply3</name>
    <name evidence="8" type="ORF">GRAVAR_R09414</name>
</gene>
<dbReference type="EMBL" id="VWZG01005235">
    <property type="protein sequence ID" value="NXG18326.1"/>
    <property type="molecule type" value="Genomic_DNA"/>
</dbReference>
<protein>
    <recommendedName>
        <fullName evidence="7">Protein ripply3</fullName>
    </recommendedName>
</protein>
<keyword evidence="9" id="KW-1185">Reference proteome</keyword>
<keyword evidence="5" id="KW-0804">Transcription</keyword>
<evidence type="ECO:0000256" key="4">
    <source>
        <dbReference type="ARBA" id="ARBA00023015"/>
    </source>
</evidence>
<evidence type="ECO:0000256" key="2">
    <source>
        <dbReference type="ARBA" id="ARBA00006944"/>
    </source>
</evidence>
<dbReference type="GO" id="GO:0000122">
    <property type="term" value="P:negative regulation of transcription by RNA polymerase II"/>
    <property type="evidence" value="ECO:0007669"/>
    <property type="project" value="TreeGrafter"/>
</dbReference>
<comment type="subcellular location">
    <subcellularLocation>
        <location evidence="1">Nucleus</location>
    </subcellularLocation>
</comment>
<name>A0A7K8ZRB0_9PASS</name>
<evidence type="ECO:0000313" key="9">
    <source>
        <dbReference type="Proteomes" id="UP000591535"/>
    </source>
</evidence>
<accession>A0A7K8ZRB0</accession>
<organism evidence="8 9">
    <name type="scientific">Grallaria varia</name>
    <name type="common">variegated antpitta</name>
    <dbReference type="NCBI Taxonomy" id="117165"/>
    <lineage>
        <taxon>Eukaryota</taxon>
        <taxon>Metazoa</taxon>
        <taxon>Chordata</taxon>
        <taxon>Craniata</taxon>
        <taxon>Vertebrata</taxon>
        <taxon>Euteleostomi</taxon>
        <taxon>Archelosauria</taxon>
        <taxon>Archosauria</taxon>
        <taxon>Dinosauria</taxon>
        <taxon>Saurischia</taxon>
        <taxon>Theropoda</taxon>
        <taxon>Coelurosauria</taxon>
        <taxon>Aves</taxon>
        <taxon>Neognathae</taxon>
        <taxon>Neoaves</taxon>
        <taxon>Telluraves</taxon>
        <taxon>Australaves</taxon>
        <taxon>Passeriformes</taxon>
        <taxon>Formicariidae</taxon>
        <taxon>Grallaria</taxon>
    </lineage>
</organism>
<feature type="non-terminal residue" evidence="8">
    <location>
        <position position="1"/>
    </location>
</feature>
<keyword evidence="3" id="KW-0217">Developmental protein</keyword>